<dbReference type="AlphaFoldDB" id="A0A7W7FXA8"/>
<protein>
    <submittedName>
        <fullName evidence="3">Putative TIM-barrel fold metal-dependent hydrolase</fullName>
    </submittedName>
</protein>
<dbReference type="GO" id="GO:0005737">
    <property type="term" value="C:cytoplasm"/>
    <property type="evidence" value="ECO:0007669"/>
    <property type="project" value="TreeGrafter"/>
</dbReference>
<feature type="domain" description="Amidohydrolase-related" evidence="2">
    <location>
        <begin position="7"/>
        <end position="319"/>
    </location>
</feature>
<keyword evidence="4" id="KW-1185">Reference proteome</keyword>
<evidence type="ECO:0000256" key="1">
    <source>
        <dbReference type="ARBA" id="ARBA00023239"/>
    </source>
</evidence>
<evidence type="ECO:0000313" key="3">
    <source>
        <dbReference type="EMBL" id="MBB4678714.1"/>
    </source>
</evidence>
<accession>A0A7W7FXA8</accession>
<dbReference type="Pfam" id="PF04909">
    <property type="entry name" value="Amidohydro_2"/>
    <property type="match status" value="1"/>
</dbReference>
<comment type="caution">
    <text evidence="3">The sequence shown here is derived from an EMBL/GenBank/DDBJ whole genome shotgun (WGS) entry which is preliminary data.</text>
</comment>
<dbReference type="RefSeq" id="WP_185004553.1">
    <property type="nucleotide sequence ID" value="NZ_BAAAUI010000010.1"/>
</dbReference>
<evidence type="ECO:0000313" key="4">
    <source>
        <dbReference type="Proteomes" id="UP000533598"/>
    </source>
</evidence>
<name>A0A7W7FXA8_9PSEU</name>
<gene>
    <name evidence="3" type="ORF">HNR67_004832</name>
</gene>
<keyword evidence="1" id="KW-0456">Lyase</keyword>
<dbReference type="InterPro" id="IPR006680">
    <property type="entry name" value="Amidohydro-rel"/>
</dbReference>
<dbReference type="InterPro" id="IPR032466">
    <property type="entry name" value="Metal_Hydrolase"/>
</dbReference>
<dbReference type="GO" id="GO:0016787">
    <property type="term" value="F:hydrolase activity"/>
    <property type="evidence" value="ECO:0007669"/>
    <property type="project" value="UniProtKB-KW"/>
</dbReference>
<proteinExistence type="predicted"/>
<dbReference type="PANTHER" id="PTHR21240">
    <property type="entry name" value="2-AMINO-3-CARBOXYLMUCONATE-6-SEMIALDEHYDE DECARBOXYLASE"/>
    <property type="match status" value="1"/>
</dbReference>
<sequence>MPPAHRIDTHQHVVPPRYAKWLADKGIRPGGIDLPTWSEPAALKFMDRHQIQTGILSLSTPGVHFGNTPEARRWAREVNEFCAALVARHPTRFGFFATLTLPDVQGALAEAQYALDDLHADGIVLLANNNGHYLGDPAFTPLLDFLHRRQTTVFIHPGELPADPVPGIPTFTADFLLDTTRTAISLILSGALKTYPGIKFILAHAGGFVPYIAYRILLTMLSKQTKPRQAWTLLDQKHQIPKHLAVLRQFHYDLALSASPATLPSLLEVADPTHITYGSDYPFAPAPAIRFLDGQFDQYPLEPGLRQAISRGNAETLFPRLRA</sequence>
<dbReference type="PANTHER" id="PTHR21240:SF28">
    <property type="entry name" value="ISO-OROTATE DECARBOXYLASE (EUROFUNG)"/>
    <property type="match status" value="1"/>
</dbReference>
<dbReference type="SUPFAM" id="SSF51556">
    <property type="entry name" value="Metallo-dependent hydrolases"/>
    <property type="match status" value="1"/>
</dbReference>
<dbReference type="EMBL" id="JACHMH010000001">
    <property type="protein sequence ID" value="MBB4678714.1"/>
    <property type="molecule type" value="Genomic_DNA"/>
</dbReference>
<evidence type="ECO:0000259" key="2">
    <source>
        <dbReference type="Pfam" id="PF04909"/>
    </source>
</evidence>
<dbReference type="InterPro" id="IPR032465">
    <property type="entry name" value="ACMSD"/>
</dbReference>
<keyword evidence="3" id="KW-0378">Hydrolase</keyword>
<dbReference type="Gene3D" id="3.20.20.140">
    <property type="entry name" value="Metal-dependent hydrolases"/>
    <property type="match status" value="1"/>
</dbReference>
<dbReference type="GO" id="GO:0016831">
    <property type="term" value="F:carboxy-lyase activity"/>
    <property type="evidence" value="ECO:0007669"/>
    <property type="project" value="InterPro"/>
</dbReference>
<dbReference type="GO" id="GO:0019748">
    <property type="term" value="P:secondary metabolic process"/>
    <property type="evidence" value="ECO:0007669"/>
    <property type="project" value="TreeGrafter"/>
</dbReference>
<dbReference type="Proteomes" id="UP000533598">
    <property type="component" value="Unassembled WGS sequence"/>
</dbReference>
<organism evidence="3 4">
    <name type="scientific">Crossiella cryophila</name>
    <dbReference type="NCBI Taxonomy" id="43355"/>
    <lineage>
        <taxon>Bacteria</taxon>
        <taxon>Bacillati</taxon>
        <taxon>Actinomycetota</taxon>
        <taxon>Actinomycetes</taxon>
        <taxon>Pseudonocardiales</taxon>
        <taxon>Pseudonocardiaceae</taxon>
        <taxon>Crossiella</taxon>
    </lineage>
</organism>
<reference evidence="3 4" key="1">
    <citation type="submission" date="2020-08" db="EMBL/GenBank/DDBJ databases">
        <title>Sequencing the genomes of 1000 actinobacteria strains.</title>
        <authorList>
            <person name="Klenk H.-P."/>
        </authorList>
    </citation>
    <scope>NUCLEOTIDE SEQUENCE [LARGE SCALE GENOMIC DNA]</scope>
    <source>
        <strain evidence="3 4">DSM 44230</strain>
    </source>
</reference>